<dbReference type="AlphaFoldDB" id="A0AAD7NG71"/>
<name>A0AAD7NG71_9AGAR</name>
<dbReference type="EMBL" id="JARKIB010000036">
    <property type="protein sequence ID" value="KAJ7760997.1"/>
    <property type="molecule type" value="Genomic_DNA"/>
</dbReference>
<keyword evidence="2" id="KW-1185">Reference proteome</keyword>
<reference evidence="1" key="1">
    <citation type="submission" date="2023-03" db="EMBL/GenBank/DDBJ databases">
        <title>Massive genome expansion in bonnet fungi (Mycena s.s.) driven by repeated elements and novel gene families across ecological guilds.</title>
        <authorList>
            <consortium name="Lawrence Berkeley National Laboratory"/>
            <person name="Harder C.B."/>
            <person name="Miyauchi S."/>
            <person name="Viragh M."/>
            <person name="Kuo A."/>
            <person name="Thoen E."/>
            <person name="Andreopoulos B."/>
            <person name="Lu D."/>
            <person name="Skrede I."/>
            <person name="Drula E."/>
            <person name="Henrissat B."/>
            <person name="Morin E."/>
            <person name="Kohler A."/>
            <person name="Barry K."/>
            <person name="LaButti K."/>
            <person name="Morin E."/>
            <person name="Salamov A."/>
            <person name="Lipzen A."/>
            <person name="Mereny Z."/>
            <person name="Hegedus B."/>
            <person name="Baldrian P."/>
            <person name="Stursova M."/>
            <person name="Weitz H."/>
            <person name="Taylor A."/>
            <person name="Grigoriev I.V."/>
            <person name="Nagy L.G."/>
            <person name="Martin F."/>
            <person name="Kauserud H."/>
        </authorList>
    </citation>
    <scope>NUCLEOTIDE SEQUENCE</scope>
    <source>
        <strain evidence="1">CBHHK182m</strain>
    </source>
</reference>
<protein>
    <submittedName>
        <fullName evidence="1">Uncharacterized protein</fullName>
    </submittedName>
</protein>
<accession>A0AAD7NG71</accession>
<sequence>MRRHSSLSGSSWRLRSRWGVIEWLLVVQAQSVEQFRIHEQAKEVNKEVQYARFVLIDADKWDCRDRVNVDVLGFAWTRRAL</sequence>
<evidence type="ECO:0000313" key="1">
    <source>
        <dbReference type="EMBL" id="KAJ7760997.1"/>
    </source>
</evidence>
<dbReference type="Proteomes" id="UP001215598">
    <property type="component" value="Unassembled WGS sequence"/>
</dbReference>
<comment type="caution">
    <text evidence="1">The sequence shown here is derived from an EMBL/GenBank/DDBJ whole genome shotgun (WGS) entry which is preliminary data.</text>
</comment>
<evidence type="ECO:0000313" key="2">
    <source>
        <dbReference type="Proteomes" id="UP001215598"/>
    </source>
</evidence>
<organism evidence="1 2">
    <name type="scientific">Mycena metata</name>
    <dbReference type="NCBI Taxonomy" id="1033252"/>
    <lineage>
        <taxon>Eukaryota</taxon>
        <taxon>Fungi</taxon>
        <taxon>Dikarya</taxon>
        <taxon>Basidiomycota</taxon>
        <taxon>Agaricomycotina</taxon>
        <taxon>Agaricomycetes</taxon>
        <taxon>Agaricomycetidae</taxon>
        <taxon>Agaricales</taxon>
        <taxon>Marasmiineae</taxon>
        <taxon>Mycenaceae</taxon>
        <taxon>Mycena</taxon>
    </lineage>
</organism>
<proteinExistence type="predicted"/>
<gene>
    <name evidence="1" type="ORF">B0H16DRAFT_556922</name>
</gene>